<accession>A0ABT0IHR6</accession>
<organism evidence="1 2">
    <name type="scientific">Streptomyces lichenis</name>
    <dbReference type="NCBI Taxonomy" id="2306967"/>
    <lineage>
        <taxon>Bacteria</taxon>
        <taxon>Bacillati</taxon>
        <taxon>Actinomycetota</taxon>
        <taxon>Actinomycetes</taxon>
        <taxon>Kitasatosporales</taxon>
        <taxon>Streptomycetaceae</taxon>
        <taxon>Streptomyces</taxon>
    </lineage>
</organism>
<name>A0ABT0IHR6_9ACTN</name>
<dbReference type="InterPro" id="IPR019587">
    <property type="entry name" value="Polyketide_cyclase/dehydratase"/>
</dbReference>
<dbReference type="Pfam" id="PF10604">
    <property type="entry name" value="Polyketide_cyc2"/>
    <property type="match status" value="1"/>
</dbReference>
<dbReference type="EMBL" id="JALPTH010000032">
    <property type="protein sequence ID" value="MCK8680868.1"/>
    <property type="molecule type" value="Genomic_DNA"/>
</dbReference>
<dbReference type="Gene3D" id="3.30.530.20">
    <property type="match status" value="1"/>
</dbReference>
<keyword evidence="2" id="KW-1185">Reference proteome</keyword>
<dbReference type="RefSeq" id="WP_248636697.1">
    <property type="nucleotide sequence ID" value="NZ_JALPTH010000032.1"/>
</dbReference>
<evidence type="ECO:0000313" key="2">
    <source>
        <dbReference type="Proteomes" id="UP001522868"/>
    </source>
</evidence>
<dbReference type="SUPFAM" id="SSF55961">
    <property type="entry name" value="Bet v1-like"/>
    <property type="match status" value="1"/>
</dbReference>
<evidence type="ECO:0000313" key="1">
    <source>
        <dbReference type="EMBL" id="MCK8680868.1"/>
    </source>
</evidence>
<dbReference type="Proteomes" id="UP001522868">
    <property type="component" value="Unassembled WGS sequence"/>
</dbReference>
<gene>
    <name evidence="1" type="ORF">M1O15_26450</name>
</gene>
<reference evidence="1 2" key="1">
    <citation type="submission" date="2022-04" db="EMBL/GenBank/DDBJ databases">
        <title>Streptomyces sp. nov. LCR6-01 isolated from Lichen of Dirinaria sp.</title>
        <authorList>
            <person name="Kanchanasin P."/>
            <person name="Tanasupawat S."/>
            <person name="Phongsopitanun W."/>
        </authorList>
    </citation>
    <scope>NUCLEOTIDE SEQUENCE [LARGE SCALE GENOMIC DNA]</scope>
    <source>
        <strain evidence="1 2">LCR6-01</strain>
    </source>
</reference>
<sequence length="158" mass="18191">MDRHHYRFTSLWRLPAPPDRVHAVLARPEDYPRWWPQVREVARRDERTGTASIRSALPYTLRVTLTERRDDPVARVLESGIGGDMDGYARWTTVSDGRGGSLARYEQEVVVRRKLLRRLAVPARPLLRANHAWMMRCGERGLTAWLRRPGEGPVGEAV</sequence>
<dbReference type="InterPro" id="IPR023393">
    <property type="entry name" value="START-like_dom_sf"/>
</dbReference>
<protein>
    <submittedName>
        <fullName evidence="1">SRPBCC family protein</fullName>
    </submittedName>
</protein>
<comment type="caution">
    <text evidence="1">The sequence shown here is derived from an EMBL/GenBank/DDBJ whole genome shotgun (WGS) entry which is preliminary data.</text>
</comment>
<proteinExistence type="predicted"/>